<accession>A0A0A9EFB8</accession>
<dbReference type="AlphaFoldDB" id="A0A0A9EFB8"/>
<evidence type="ECO:0000313" key="1">
    <source>
        <dbReference type="EMBL" id="JAD97688.1"/>
    </source>
</evidence>
<proteinExistence type="predicted"/>
<dbReference type="EMBL" id="GBRH01200207">
    <property type="protein sequence ID" value="JAD97688.1"/>
    <property type="molecule type" value="Transcribed_RNA"/>
</dbReference>
<organism evidence="1">
    <name type="scientific">Arundo donax</name>
    <name type="common">Giant reed</name>
    <name type="synonym">Donax arundinaceus</name>
    <dbReference type="NCBI Taxonomy" id="35708"/>
    <lineage>
        <taxon>Eukaryota</taxon>
        <taxon>Viridiplantae</taxon>
        <taxon>Streptophyta</taxon>
        <taxon>Embryophyta</taxon>
        <taxon>Tracheophyta</taxon>
        <taxon>Spermatophyta</taxon>
        <taxon>Magnoliopsida</taxon>
        <taxon>Liliopsida</taxon>
        <taxon>Poales</taxon>
        <taxon>Poaceae</taxon>
        <taxon>PACMAD clade</taxon>
        <taxon>Arundinoideae</taxon>
        <taxon>Arundineae</taxon>
        <taxon>Arundo</taxon>
    </lineage>
</organism>
<reference evidence="1" key="1">
    <citation type="submission" date="2014-09" db="EMBL/GenBank/DDBJ databases">
        <authorList>
            <person name="Magalhaes I.L.F."/>
            <person name="Oliveira U."/>
            <person name="Santos F.R."/>
            <person name="Vidigal T.H.D.A."/>
            <person name="Brescovit A.D."/>
            <person name="Santos A.J."/>
        </authorList>
    </citation>
    <scope>NUCLEOTIDE SEQUENCE</scope>
    <source>
        <tissue evidence="1">Shoot tissue taken approximately 20 cm above the soil surface</tissue>
    </source>
</reference>
<protein>
    <submittedName>
        <fullName evidence="1">Uncharacterized protein</fullName>
    </submittedName>
</protein>
<name>A0A0A9EFB8_ARUDO</name>
<reference evidence="1" key="2">
    <citation type="journal article" date="2015" name="Data Brief">
        <title>Shoot transcriptome of the giant reed, Arundo donax.</title>
        <authorList>
            <person name="Barrero R.A."/>
            <person name="Guerrero F.D."/>
            <person name="Moolhuijzen P."/>
            <person name="Goolsby J.A."/>
            <person name="Tidwell J."/>
            <person name="Bellgard S.E."/>
            <person name="Bellgard M.I."/>
        </authorList>
    </citation>
    <scope>NUCLEOTIDE SEQUENCE</scope>
    <source>
        <tissue evidence="1">Shoot tissue taken approximately 20 cm above the soil surface</tissue>
    </source>
</reference>
<sequence length="76" mass="8165">MRSALAGVGWTRYTAGASGTACRARSMPRVRVMPWRRRSLTRSTGERRLTQGGSITRILYASSSSGTSPPPGDCCC</sequence>